<accession>A0A837REJ0</accession>
<dbReference type="GeneID" id="49393845"/>
<dbReference type="Proteomes" id="UP000051020">
    <property type="component" value="Unassembled WGS sequence"/>
</dbReference>
<evidence type="ECO:0000313" key="5">
    <source>
        <dbReference type="EMBL" id="KRK26472.1"/>
    </source>
</evidence>
<name>A0A837REJ0_LACPE</name>
<reference evidence="5 6" key="1">
    <citation type="journal article" date="2015" name="Genome Announc.">
        <title>Expanding the biotechnology potential of lactobacilli through comparative genomics of 213 strains and associated genera.</title>
        <authorList>
            <person name="Sun Z."/>
            <person name="Harris H.M."/>
            <person name="McCann A."/>
            <person name="Guo C."/>
            <person name="Argimon S."/>
            <person name="Zhang W."/>
            <person name="Yang X."/>
            <person name="Jeffery I.B."/>
            <person name="Cooney J.C."/>
            <person name="Kagawa T.F."/>
            <person name="Liu W."/>
            <person name="Song Y."/>
            <person name="Salvetti E."/>
            <person name="Wrobel A."/>
            <person name="Rasinkangas P."/>
            <person name="Parkhill J."/>
            <person name="Rea M.C."/>
            <person name="O'Sullivan O."/>
            <person name="Ritari J."/>
            <person name="Douillard F.P."/>
            <person name="Paul Ross R."/>
            <person name="Yang R."/>
            <person name="Briner A.E."/>
            <person name="Felis G.E."/>
            <person name="de Vos W.M."/>
            <person name="Barrangou R."/>
            <person name="Klaenhammer T.R."/>
            <person name="Caufield P.W."/>
            <person name="Cui Y."/>
            <person name="Zhang H."/>
            <person name="O'Toole P.W."/>
        </authorList>
    </citation>
    <scope>NUCLEOTIDE SEQUENCE [LARGE SCALE GENOMIC DNA]</scope>
    <source>
        <strain evidence="5 6">DSM 20314</strain>
    </source>
</reference>
<dbReference type="RefSeq" id="WP_050338794.1">
    <property type="nucleotide sequence ID" value="NZ_AZCU01000003.1"/>
</dbReference>
<evidence type="ECO:0000256" key="3">
    <source>
        <dbReference type="ARBA" id="ARBA00022801"/>
    </source>
</evidence>
<keyword evidence="3" id="KW-0378">Hydrolase</keyword>
<comment type="similarity">
    <text evidence="1">Belongs to the peptidase S51 family.</text>
</comment>
<dbReference type="EMBL" id="AZCU01000003">
    <property type="protein sequence ID" value="KRK26472.1"/>
    <property type="molecule type" value="Genomic_DNA"/>
</dbReference>
<dbReference type="GO" id="GO:0008236">
    <property type="term" value="F:serine-type peptidase activity"/>
    <property type="evidence" value="ECO:0007669"/>
    <property type="project" value="UniProtKB-KW"/>
</dbReference>
<dbReference type="AlphaFoldDB" id="A0A837REJ0"/>
<dbReference type="SUPFAM" id="SSF52317">
    <property type="entry name" value="Class I glutamine amidotransferase-like"/>
    <property type="match status" value="1"/>
</dbReference>
<organism evidence="5 6">
    <name type="scientific">Lactiplantibacillus pentosus DSM 20314</name>
    <dbReference type="NCBI Taxonomy" id="1423791"/>
    <lineage>
        <taxon>Bacteria</taxon>
        <taxon>Bacillati</taxon>
        <taxon>Bacillota</taxon>
        <taxon>Bacilli</taxon>
        <taxon>Lactobacillales</taxon>
        <taxon>Lactobacillaceae</taxon>
        <taxon>Lactiplantibacillus</taxon>
    </lineage>
</organism>
<evidence type="ECO:0000313" key="6">
    <source>
        <dbReference type="Proteomes" id="UP000051020"/>
    </source>
</evidence>
<evidence type="ECO:0000256" key="2">
    <source>
        <dbReference type="ARBA" id="ARBA00022670"/>
    </source>
</evidence>
<dbReference type="Gene3D" id="3.40.50.880">
    <property type="match status" value="1"/>
</dbReference>
<sequence length="208" mass="23008">MANLLLSSRAFCNQAITDAFLALVKPNATIVIIVNSVTAGKRHPQMQALQRTIQQLGFEHVTLLDVLTDDLATLETADAIVLNGGYEFLLLSNLHKMNLLTRFRQLALAGKPFYGISAGAILLGPDLDLYTQLYPEDNMEQLTHAPAINATPIRIYPHYDAHCQLNPNLPSLITDWERQTGSHVTQLTNDQGLRIRGTEVQLIQPASK</sequence>
<evidence type="ECO:0000256" key="1">
    <source>
        <dbReference type="ARBA" id="ARBA00006534"/>
    </source>
</evidence>
<evidence type="ECO:0000256" key="4">
    <source>
        <dbReference type="ARBA" id="ARBA00022825"/>
    </source>
</evidence>
<keyword evidence="4" id="KW-0720">Serine protease</keyword>
<dbReference type="InterPro" id="IPR029062">
    <property type="entry name" value="Class_I_gatase-like"/>
</dbReference>
<gene>
    <name evidence="5" type="ORF">FD24_GL002212</name>
</gene>
<dbReference type="GO" id="GO:0006508">
    <property type="term" value="P:proteolysis"/>
    <property type="evidence" value="ECO:0007669"/>
    <property type="project" value="UniProtKB-KW"/>
</dbReference>
<comment type="caution">
    <text evidence="5">The sequence shown here is derived from an EMBL/GenBank/DDBJ whole genome shotgun (WGS) entry which is preliminary data.</text>
</comment>
<keyword evidence="2" id="KW-0645">Protease</keyword>
<proteinExistence type="inferred from homology"/>
<dbReference type="Pfam" id="PF03575">
    <property type="entry name" value="Peptidase_S51"/>
    <property type="match status" value="1"/>
</dbReference>
<dbReference type="InterPro" id="IPR005320">
    <property type="entry name" value="Peptidase_S51"/>
</dbReference>
<protein>
    <submittedName>
        <fullName evidence="5">Peptidase family s51</fullName>
    </submittedName>
</protein>